<dbReference type="AlphaFoldDB" id="A0A0F9CGL8"/>
<keyword evidence="2" id="KW-0235">DNA replication</keyword>
<feature type="domain" description="Bacteriophage T4 Gp32 single-stranded DNA-binding" evidence="3">
    <location>
        <begin position="43"/>
        <end position="194"/>
    </location>
</feature>
<dbReference type="GO" id="GO:0003697">
    <property type="term" value="F:single-stranded DNA binding"/>
    <property type="evidence" value="ECO:0007669"/>
    <property type="project" value="InterPro"/>
</dbReference>
<keyword evidence="1" id="KW-0678">Repressor</keyword>
<dbReference type="Pfam" id="PF08804">
    <property type="entry name" value="gp32"/>
    <property type="match status" value="1"/>
</dbReference>
<dbReference type="InterPro" id="IPR012339">
    <property type="entry name" value="Phage_T4_Gp32_ssDNA-bd"/>
</dbReference>
<dbReference type="EMBL" id="LAZR01036158">
    <property type="protein sequence ID" value="KKL25592.1"/>
    <property type="molecule type" value="Genomic_DNA"/>
</dbReference>
<protein>
    <recommendedName>
        <fullName evidence="3">Bacteriophage T4 Gp32 single-stranded DNA-binding domain-containing protein</fullName>
    </recommendedName>
</protein>
<organism evidence="4">
    <name type="scientific">marine sediment metagenome</name>
    <dbReference type="NCBI Taxonomy" id="412755"/>
    <lineage>
        <taxon>unclassified sequences</taxon>
        <taxon>metagenomes</taxon>
        <taxon>ecological metagenomes</taxon>
    </lineage>
</organism>
<dbReference type="InterPro" id="IPR044947">
    <property type="entry name" value="Phage_T4_Gp32_ssDNA-bd_sf"/>
</dbReference>
<reference evidence="4" key="1">
    <citation type="journal article" date="2015" name="Nature">
        <title>Complex archaea that bridge the gap between prokaryotes and eukaryotes.</title>
        <authorList>
            <person name="Spang A."/>
            <person name="Saw J.H."/>
            <person name="Jorgensen S.L."/>
            <person name="Zaremba-Niedzwiedzka K."/>
            <person name="Martijn J."/>
            <person name="Lind A.E."/>
            <person name="van Eijk R."/>
            <person name="Schleper C."/>
            <person name="Guy L."/>
            <person name="Ettema T.J."/>
        </authorList>
    </citation>
    <scope>NUCLEOTIDE SEQUENCE</scope>
</reference>
<dbReference type="SUPFAM" id="SSF50249">
    <property type="entry name" value="Nucleic acid-binding proteins"/>
    <property type="match status" value="1"/>
</dbReference>
<name>A0A0F9CGL8_9ZZZZ</name>
<dbReference type="Gene3D" id="3.90.198.10">
    <property type="entry name" value="Replication Fork Single-Stranded Dna Binding Protein"/>
    <property type="match status" value="1"/>
</dbReference>
<dbReference type="InterPro" id="IPR012340">
    <property type="entry name" value="NA-bd_OB-fold"/>
</dbReference>
<sequence>MSDQNALPAGFGEVDPDFQRQAYAEAKKEGGGSRSDVLFLKSGITHCRFLPPHEDAPSWFRSLKEHGLRIDGKYQTYTCPRSEAAGDSCPICEQGKELYADTTEENIKAAKRLNAKPAYLYNAYVYSSPDAKTLKDGIFVLKSGIKVYKQLMDYDNDPAGDWGNISNLTSGLDFRIERKGKGRFGTEYVVMAVPTRSSILDKLEAAGVTIGVPVDLTGVYPAKSYEELEFAL</sequence>
<evidence type="ECO:0000256" key="2">
    <source>
        <dbReference type="ARBA" id="ARBA00023109"/>
    </source>
</evidence>
<accession>A0A0F9CGL8</accession>
<gene>
    <name evidence="4" type="ORF">LCGC14_2403720</name>
</gene>
<proteinExistence type="predicted"/>
<feature type="non-terminal residue" evidence="4">
    <location>
        <position position="232"/>
    </location>
</feature>
<evidence type="ECO:0000313" key="4">
    <source>
        <dbReference type="EMBL" id="KKL25592.1"/>
    </source>
</evidence>
<keyword evidence="2" id="KW-1194">Viral DNA replication</keyword>
<evidence type="ECO:0000256" key="1">
    <source>
        <dbReference type="ARBA" id="ARBA00022491"/>
    </source>
</evidence>
<evidence type="ECO:0000259" key="3">
    <source>
        <dbReference type="Pfam" id="PF08804"/>
    </source>
</evidence>
<dbReference type="GO" id="GO:0039693">
    <property type="term" value="P:viral DNA genome replication"/>
    <property type="evidence" value="ECO:0007669"/>
    <property type="project" value="UniProtKB-KW"/>
</dbReference>
<comment type="caution">
    <text evidence="4">The sequence shown here is derived from an EMBL/GenBank/DDBJ whole genome shotgun (WGS) entry which is preliminary data.</text>
</comment>